<dbReference type="Gene3D" id="2.60.120.650">
    <property type="entry name" value="Cupin"/>
    <property type="match status" value="1"/>
</dbReference>
<reference evidence="7 8" key="1">
    <citation type="submission" date="2024-07" db="EMBL/GenBank/DDBJ databases">
        <authorList>
            <person name="Ren Q."/>
        </authorList>
    </citation>
    <scope>NUCLEOTIDE SEQUENCE [LARGE SCALE GENOMIC DNA]</scope>
    <source>
        <strain evidence="7 8">REN37</strain>
    </source>
</reference>
<evidence type="ECO:0000256" key="1">
    <source>
        <dbReference type="ARBA" id="ARBA00001954"/>
    </source>
</evidence>
<dbReference type="InterPro" id="IPR003347">
    <property type="entry name" value="JmjC_dom"/>
</dbReference>
<evidence type="ECO:0000313" key="7">
    <source>
        <dbReference type="EMBL" id="MEY1661908.1"/>
    </source>
</evidence>
<proteinExistence type="predicted"/>
<evidence type="ECO:0000256" key="5">
    <source>
        <dbReference type="ARBA" id="ARBA00023004"/>
    </source>
</evidence>
<keyword evidence="3" id="KW-0223">Dioxygenase</keyword>
<organism evidence="7 8">
    <name type="scientific">Isoalcanivorax beigongshangi</name>
    <dbReference type="NCBI Taxonomy" id="3238810"/>
    <lineage>
        <taxon>Bacteria</taxon>
        <taxon>Pseudomonadati</taxon>
        <taxon>Pseudomonadota</taxon>
        <taxon>Gammaproteobacteria</taxon>
        <taxon>Oceanospirillales</taxon>
        <taxon>Alcanivoracaceae</taxon>
        <taxon>Isoalcanivorax</taxon>
    </lineage>
</organism>
<dbReference type="PANTHER" id="PTHR13096">
    <property type="entry name" value="MINA53 MYC INDUCED NUCLEAR ANTIGEN"/>
    <property type="match status" value="1"/>
</dbReference>
<dbReference type="Pfam" id="PF08007">
    <property type="entry name" value="JmjC_2"/>
    <property type="match status" value="1"/>
</dbReference>
<evidence type="ECO:0000256" key="2">
    <source>
        <dbReference type="ARBA" id="ARBA00022723"/>
    </source>
</evidence>
<name>A0ABV4AHC1_9GAMM</name>
<dbReference type="InterPro" id="IPR039994">
    <property type="entry name" value="NO66-like"/>
</dbReference>
<keyword evidence="2" id="KW-0479">Metal-binding</keyword>
<evidence type="ECO:0000256" key="3">
    <source>
        <dbReference type="ARBA" id="ARBA00022964"/>
    </source>
</evidence>
<dbReference type="Proteomes" id="UP001562065">
    <property type="component" value="Unassembled WGS sequence"/>
</dbReference>
<dbReference type="Gene3D" id="3.40.366.30">
    <property type="entry name" value="50S ribosomal protein L16 arginine hydroxylase, Chain A, Domain 2"/>
    <property type="match status" value="1"/>
</dbReference>
<sequence>MTALPRFQLPLPAAEFLRDYWQQQPLLAPGSASGLEHVSVALLQTLAADDEIEARLIQGAGDGPWQLRHGPFTAADLAELPPTDWTLLVQSVDHYRTDVSLLLDSFAFLPGWRLEDIMISHAVRGGSVGAHYDRYDVFLVQARGHRRWHLGPTCDEHSPRLPHDDLRLLADMPITASHLLGPGDVLYLPPGVAHWGMAEDDDCITWSVGFRAPRLTEVLARITDEALMLAGDTLFSDASRTPESAPGQLQDADVAALSEQALALLTPPAIRDGLAQLLSEPRQPDAVLRDEDPAPLQSLLPSGTLVRRGATRLLADTKGLWINGEHWPLDSESLPLANFLAAQRVYARNDLEAHLTVAGRSLIHEWTQQGFFLSLP</sequence>
<keyword evidence="8" id="KW-1185">Reference proteome</keyword>
<evidence type="ECO:0000259" key="6">
    <source>
        <dbReference type="PROSITE" id="PS51184"/>
    </source>
</evidence>
<dbReference type="Pfam" id="PF20514">
    <property type="entry name" value="WHD_ROXA"/>
    <property type="match status" value="1"/>
</dbReference>
<evidence type="ECO:0000256" key="4">
    <source>
        <dbReference type="ARBA" id="ARBA00023002"/>
    </source>
</evidence>
<dbReference type="PROSITE" id="PS51184">
    <property type="entry name" value="JMJC"/>
    <property type="match status" value="1"/>
</dbReference>
<dbReference type="EMBL" id="JBGCUO010000001">
    <property type="protein sequence ID" value="MEY1661908.1"/>
    <property type="molecule type" value="Genomic_DNA"/>
</dbReference>
<keyword evidence="5" id="KW-0408">Iron</keyword>
<evidence type="ECO:0000313" key="8">
    <source>
        <dbReference type="Proteomes" id="UP001562065"/>
    </source>
</evidence>
<dbReference type="InterPro" id="IPR046799">
    <property type="entry name" value="ROXA-like_wH"/>
</dbReference>
<accession>A0ABV4AHC1</accession>
<dbReference type="RefSeq" id="WP_369455157.1">
    <property type="nucleotide sequence ID" value="NZ_JBGCUO010000001.1"/>
</dbReference>
<feature type="domain" description="JmjC" evidence="6">
    <location>
        <begin position="98"/>
        <end position="227"/>
    </location>
</feature>
<dbReference type="PANTHER" id="PTHR13096:SF8">
    <property type="entry name" value="RIBOSOMAL OXYGENASE 1"/>
    <property type="match status" value="1"/>
</dbReference>
<keyword evidence="4" id="KW-0560">Oxidoreductase</keyword>
<comment type="caution">
    <text evidence="7">The sequence shown here is derived from an EMBL/GenBank/DDBJ whole genome shotgun (WGS) entry which is preliminary data.</text>
</comment>
<protein>
    <submittedName>
        <fullName evidence="7">Cupin domain-containing protein</fullName>
    </submittedName>
</protein>
<gene>
    <name evidence="7" type="ORF">AB5I84_07060</name>
</gene>
<dbReference type="SUPFAM" id="SSF51197">
    <property type="entry name" value="Clavaminate synthase-like"/>
    <property type="match status" value="1"/>
</dbReference>
<comment type="cofactor">
    <cofactor evidence="1">
        <name>Fe(2+)</name>
        <dbReference type="ChEBI" id="CHEBI:29033"/>
    </cofactor>
</comment>
<dbReference type="SMART" id="SM00558">
    <property type="entry name" value="JmjC"/>
    <property type="match status" value="1"/>
</dbReference>